<evidence type="ECO:0000313" key="5">
    <source>
        <dbReference type="Proteomes" id="UP000255317"/>
    </source>
</evidence>
<dbReference type="PROSITE" id="PS51257">
    <property type="entry name" value="PROKAR_LIPOPROTEIN"/>
    <property type="match status" value="1"/>
</dbReference>
<accession>A0A370QIL2</accession>
<dbReference type="Proteomes" id="UP000255317">
    <property type="component" value="Unassembled WGS sequence"/>
</dbReference>
<gene>
    <name evidence="4" type="ORF">C8D94_10148</name>
</gene>
<dbReference type="InterPro" id="IPR036737">
    <property type="entry name" value="OmpA-like_sf"/>
</dbReference>
<dbReference type="AlphaFoldDB" id="A0A370QIL2"/>
<comment type="caution">
    <text evidence="4">The sequence shown here is derived from an EMBL/GenBank/DDBJ whole genome shotgun (WGS) entry which is preliminary data.</text>
</comment>
<evidence type="ECO:0000259" key="3">
    <source>
        <dbReference type="PROSITE" id="PS51123"/>
    </source>
</evidence>
<feature type="coiled-coil region" evidence="2">
    <location>
        <begin position="40"/>
        <end position="182"/>
    </location>
</feature>
<evidence type="ECO:0000313" key="4">
    <source>
        <dbReference type="EMBL" id="RDK88179.1"/>
    </source>
</evidence>
<dbReference type="InterPro" id="IPR006665">
    <property type="entry name" value="OmpA-like"/>
</dbReference>
<protein>
    <submittedName>
        <fullName evidence="4">Chemotaxis protein MotB</fullName>
    </submittedName>
</protein>
<feature type="domain" description="OmpA-like" evidence="3">
    <location>
        <begin position="201"/>
        <end position="324"/>
    </location>
</feature>
<dbReference type="PROSITE" id="PS51123">
    <property type="entry name" value="OMPA_2"/>
    <property type="match status" value="1"/>
</dbReference>
<keyword evidence="1" id="KW-0472">Membrane</keyword>
<name>A0A370QIL2_9FLAO</name>
<evidence type="ECO:0000256" key="1">
    <source>
        <dbReference type="PROSITE-ProRule" id="PRU00473"/>
    </source>
</evidence>
<keyword evidence="2" id="KW-0175">Coiled coil</keyword>
<dbReference type="Pfam" id="PF00691">
    <property type="entry name" value="OmpA"/>
    <property type="match status" value="1"/>
</dbReference>
<sequence>MKGARGMFFLSFNYMFKMKNILTLLLIAISLTSCVSSQVYEDIKDKNESLRAENEALMARLDGQGNTNADVYTVANLEKKLAESTAEKTRLAMELAALKTNLATLQASYDALESNSSENLTENLERNRKLLAQLQEKEKQLAEEDARLRTLQEKLKDRSQRVEELESIIATKDAKMRALKDAISAALTNFEGNGLTVEQRDGKVYVSMENKLLFESGSWAVNSRGRQAVEQLGTVLANNPEIAVLIEGHTDNVPYGGSGNIQNNWDLSTKRATAIVTILTENSAIPKDNLTAAGRGEFAPIAPNTSAEGKAKNRRIEVILTPKLDEINKLLNQM</sequence>
<dbReference type="Gene3D" id="3.30.1330.60">
    <property type="entry name" value="OmpA-like domain"/>
    <property type="match status" value="1"/>
</dbReference>
<dbReference type="CDD" id="cd07185">
    <property type="entry name" value="OmpA_C-like"/>
    <property type="match status" value="1"/>
</dbReference>
<dbReference type="InterPro" id="IPR050330">
    <property type="entry name" value="Bact_OuterMem_StrucFunc"/>
</dbReference>
<evidence type="ECO:0000256" key="2">
    <source>
        <dbReference type="SAM" id="Coils"/>
    </source>
</evidence>
<proteinExistence type="predicted"/>
<dbReference type="PANTHER" id="PTHR30329">
    <property type="entry name" value="STATOR ELEMENT OF FLAGELLAR MOTOR COMPLEX"/>
    <property type="match status" value="1"/>
</dbReference>
<dbReference type="EMBL" id="QRAO01000001">
    <property type="protein sequence ID" value="RDK88179.1"/>
    <property type="molecule type" value="Genomic_DNA"/>
</dbReference>
<keyword evidence="5" id="KW-1185">Reference proteome</keyword>
<reference evidence="4 5" key="1">
    <citation type="submission" date="2018-07" db="EMBL/GenBank/DDBJ databases">
        <title>Genomic Encyclopedia of Type Strains, Phase IV (KMG-IV): sequencing the most valuable type-strain genomes for metagenomic binning, comparative biology and taxonomic classification.</title>
        <authorList>
            <person name="Goeker M."/>
        </authorList>
    </citation>
    <scope>NUCLEOTIDE SEQUENCE [LARGE SCALE GENOMIC DNA]</scope>
    <source>
        <strain evidence="4 5">DSM 101478</strain>
    </source>
</reference>
<dbReference type="PANTHER" id="PTHR30329:SF21">
    <property type="entry name" value="LIPOPROTEIN YIAD-RELATED"/>
    <property type="match status" value="1"/>
</dbReference>
<organism evidence="4 5">
    <name type="scientific">Marinirhabdus gelatinilytica</name>
    <dbReference type="NCBI Taxonomy" id="1703343"/>
    <lineage>
        <taxon>Bacteria</taxon>
        <taxon>Pseudomonadati</taxon>
        <taxon>Bacteroidota</taxon>
        <taxon>Flavobacteriia</taxon>
        <taxon>Flavobacteriales</taxon>
        <taxon>Flavobacteriaceae</taxon>
    </lineage>
</organism>
<dbReference type="SUPFAM" id="SSF103088">
    <property type="entry name" value="OmpA-like"/>
    <property type="match status" value="1"/>
</dbReference>
<dbReference type="GO" id="GO:0016020">
    <property type="term" value="C:membrane"/>
    <property type="evidence" value="ECO:0007669"/>
    <property type="project" value="UniProtKB-UniRule"/>
</dbReference>